<feature type="region of interest" description="Disordered" evidence="1">
    <location>
        <begin position="353"/>
        <end position="378"/>
    </location>
</feature>
<feature type="compositionally biased region" description="Basic residues" evidence="1">
    <location>
        <begin position="368"/>
        <end position="378"/>
    </location>
</feature>
<reference evidence="2 3" key="1">
    <citation type="journal article" date="2018" name="Sci. Rep.">
        <title>Comparative genomics provides insights into the lifestyle and reveals functional heterogeneity of dark septate endophytic fungi.</title>
        <authorList>
            <person name="Knapp D.G."/>
            <person name="Nemeth J.B."/>
            <person name="Barry K."/>
            <person name="Hainaut M."/>
            <person name="Henrissat B."/>
            <person name="Johnson J."/>
            <person name="Kuo A."/>
            <person name="Lim J.H.P."/>
            <person name="Lipzen A."/>
            <person name="Nolan M."/>
            <person name="Ohm R.A."/>
            <person name="Tamas L."/>
            <person name="Grigoriev I.V."/>
            <person name="Spatafora J.W."/>
            <person name="Nagy L.G."/>
            <person name="Kovacs G.M."/>
        </authorList>
    </citation>
    <scope>NUCLEOTIDE SEQUENCE [LARGE SCALE GENOMIC DNA]</scope>
    <source>
        <strain evidence="2 3">DSE2036</strain>
    </source>
</reference>
<protein>
    <submittedName>
        <fullName evidence="2">Uncharacterized protein</fullName>
    </submittedName>
</protein>
<name>A0A2V1DY61_9PLEO</name>
<keyword evidence="3" id="KW-1185">Reference proteome</keyword>
<evidence type="ECO:0000313" key="2">
    <source>
        <dbReference type="EMBL" id="PVI03137.1"/>
    </source>
</evidence>
<evidence type="ECO:0000313" key="3">
    <source>
        <dbReference type="Proteomes" id="UP000244855"/>
    </source>
</evidence>
<evidence type="ECO:0000256" key="1">
    <source>
        <dbReference type="SAM" id="MobiDB-lite"/>
    </source>
</evidence>
<organism evidence="2 3">
    <name type="scientific">Periconia macrospinosa</name>
    <dbReference type="NCBI Taxonomy" id="97972"/>
    <lineage>
        <taxon>Eukaryota</taxon>
        <taxon>Fungi</taxon>
        <taxon>Dikarya</taxon>
        <taxon>Ascomycota</taxon>
        <taxon>Pezizomycotina</taxon>
        <taxon>Dothideomycetes</taxon>
        <taxon>Pleosporomycetidae</taxon>
        <taxon>Pleosporales</taxon>
        <taxon>Massarineae</taxon>
        <taxon>Periconiaceae</taxon>
        <taxon>Periconia</taxon>
    </lineage>
</organism>
<dbReference type="EMBL" id="KZ805335">
    <property type="protein sequence ID" value="PVI03137.1"/>
    <property type="molecule type" value="Genomic_DNA"/>
</dbReference>
<dbReference type="Proteomes" id="UP000244855">
    <property type="component" value="Unassembled WGS sequence"/>
</dbReference>
<feature type="compositionally biased region" description="Basic and acidic residues" evidence="1">
    <location>
        <begin position="231"/>
        <end position="243"/>
    </location>
</feature>
<feature type="region of interest" description="Disordered" evidence="1">
    <location>
        <begin position="210"/>
        <end position="253"/>
    </location>
</feature>
<dbReference type="AlphaFoldDB" id="A0A2V1DY61"/>
<accession>A0A2V1DY61</accession>
<gene>
    <name evidence="2" type="ORF">DM02DRAFT_726764</name>
</gene>
<sequence length="378" mass="43575">MSDIPTRSSTDIFFSEPPKLVRHHKNTMAQSTAHATAANITSFREQLLADLSDQNKRLINALPHKNIEFVVLPVRRAHQLRSNATSGDPIGNVMMRIGDIQERKEKKPLWALLFRSRGYPKKLPFVYFFVESPTKRGLNKIEIKTVHNLSPTFRPEVCFVAKRIKTLSDLIKFYFFKAGYVVPWEVDIEECGRTYSAHLMKAVREYKPQEVLQREPRQSVSGPPANSRFEPPIHHPEPQRHEPSASQSPASDLAKWQSLLERSKALRDEKDYIWEQVIEAEKQEEASRARITSLQADLNHEKAALQTVRGKMAKLRNHDNFLTEQQARNKGEKRKLRDSFSKEMRAVYALASEEARQAEEEEDETPLVKRKKVGSTRV</sequence>
<proteinExistence type="predicted"/>